<evidence type="ECO:0000313" key="3">
    <source>
        <dbReference type="Proteomes" id="UP000193642"/>
    </source>
</evidence>
<protein>
    <submittedName>
        <fullName evidence="2">Uncharacterized protein</fullName>
    </submittedName>
</protein>
<dbReference type="AlphaFoldDB" id="A0A1Y2CSW7"/>
<gene>
    <name evidence="2" type="ORF">BCR33DRAFT_560580</name>
</gene>
<dbReference type="EMBL" id="MCGO01000008">
    <property type="protein sequence ID" value="ORY50047.1"/>
    <property type="molecule type" value="Genomic_DNA"/>
</dbReference>
<feature type="compositionally biased region" description="Low complexity" evidence="1">
    <location>
        <begin position="173"/>
        <end position="190"/>
    </location>
</feature>
<dbReference type="Proteomes" id="UP000193642">
    <property type="component" value="Unassembled WGS sequence"/>
</dbReference>
<feature type="compositionally biased region" description="Polar residues" evidence="1">
    <location>
        <begin position="163"/>
        <end position="172"/>
    </location>
</feature>
<name>A0A1Y2CSW7_9FUNG</name>
<evidence type="ECO:0000313" key="2">
    <source>
        <dbReference type="EMBL" id="ORY50047.1"/>
    </source>
</evidence>
<sequence>MPPPPTRPRKDSVAPLPPPSAADVFLSSLNLPVASAEPTTVTAKAEQEQGSSTNNGTEPLFQLDRRGDKAPESVDTTQQQPPAEEQRRETVEPPKRRRRERTTSPCIEETEKQCTPPPAKRERTTSPAPATTHTFQAQSNSHPSSQNASPASQMSSLVHRLRQSTNAHNNQNHHGTSPASHSPSSLSTPTQLSIYTTKLPACELYQHNQCPESAATCRRPHLCILCGSTQHSCMNCDKPRSVCVKYNLDNCNVLPDCGREHRCLRCFSLSHRIMGCPVKSRASAPACFAWYVFLVPFHVNS</sequence>
<proteinExistence type="predicted"/>
<feature type="compositionally biased region" description="Polar residues" evidence="1">
    <location>
        <begin position="37"/>
        <end position="57"/>
    </location>
</feature>
<accession>A0A1Y2CSW7</accession>
<reference evidence="2 3" key="1">
    <citation type="submission" date="2016-07" db="EMBL/GenBank/DDBJ databases">
        <title>Pervasive Adenine N6-methylation of Active Genes in Fungi.</title>
        <authorList>
            <consortium name="DOE Joint Genome Institute"/>
            <person name="Mondo S.J."/>
            <person name="Dannebaum R.O."/>
            <person name="Kuo R.C."/>
            <person name="Labutti K."/>
            <person name="Haridas S."/>
            <person name="Kuo A."/>
            <person name="Salamov A."/>
            <person name="Ahrendt S.R."/>
            <person name="Lipzen A."/>
            <person name="Sullivan W."/>
            <person name="Andreopoulos W.B."/>
            <person name="Clum A."/>
            <person name="Lindquist E."/>
            <person name="Daum C."/>
            <person name="Ramamoorthy G.K."/>
            <person name="Gryganskyi A."/>
            <person name="Culley D."/>
            <person name="Magnuson J.K."/>
            <person name="James T.Y."/>
            <person name="O'Malley M.A."/>
            <person name="Stajich J.E."/>
            <person name="Spatafora J.W."/>
            <person name="Visel A."/>
            <person name="Grigoriev I.V."/>
        </authorList>
    </citation>
    <scope>NUCLEOTIDE SEQUENCE [LARGE SCALE GENOMIC DNA]</scope>
    <source>
        <strain evidence="2 3">JEL800</strain>
    </source>
</reference>
<dbReference type="OrthoDB" id="10413849at2759"/>
<feature type="region of interest" description="Disordered" evidence="1">
    <location>
        <begin position="1"/>
        <end position="21"/>
    </location>
</feature>
<comment type="caution">
    <text evidence="2">The sequence shown here is derived from an EMBL/GenBank/DDBJ whole genome shotgun (WGS) entry which is preliminary data.</text>
</comment>
<feature type="compositionally biased region" description="Basic and acidic residues" evidence="1">
    <location>
        <begin position="84"/>
        <end position="94"/>
    </location>
</feature>
<keyword evidence="3" id="KW-1185">Reference proteome</keyword>
<feature type="compositionally biased region" description="Polar residues" evidence="1">
    <location>
        <begin position="125"/>
        <end position="156"/>
    </location>
</feature>
<evidence type="ECO:0000256" key="1">
    <source>
        <dbReference type="SAM" id="MobiDB-lite"/>
    </source>
</evidence>
<feature type="compositionally biased region" description="Basic and acidic residues" evidence="1">
    <location>
        <begin position="63"/>
        <end position="72"/>
    </location>
</feature>
<feature type="region of interest" description="Disordered" evidence="1">
    <location>
        <begin position="37"/>
        <end position="190"/>
    </location>
</feature>
<organism evidence="2 3">
    <name type="scientific">Rhizoclosmatium globosum</name>
    <dbReference type="NCBI Taxonomy" id="329046"/>
    <lineage>
        <taxon>Eukaryota</taxon>
        <taxon>Fungi</taxon>
        <taxon>Fungi incertae sedis</taxon>
        <taxon>Chytridiomycota</taxon>
        <taxon>Chytridiomycota incertae sedis</taxon>
        <taxon>Chytridiomycetes</taxon>
        <taxon>Chytridiales</taxon>
        <taxon>Chytriomycetaceae</taxon>
        <taxon>Rhizoclosmatium</taxon>
    </lineage>
</organism>